<dbReference type="InterPro" id="IPR003646">
    <property type="entry name" value="SH3-like_bac-type"/>
</dbReference>
<dbReference type="SMART" id="SM00047">
    <property type="entry name" value="LYZ2"/>
    <property type="match status" value="1"/>
</dbReference>
<comment type="caution">
    <text evidence="4">The sequence shown here is derived from an EMBL/GenBank/DDBJ whole genome shotgun (WGS) entry which is preliminary data.</text>
</comment>
<feature type="region of interest" description="Disordered" evidence="1">
    <location>
        <begin position="200"/>
        <end position="221"/>
    </location>
</feature>
<feature type="domain" description="SH3b" evidence="3">
    <location>
        <begin position="224"/>
        <end position="289"/>
    </location>
</feature>
<name>A0ABS1TPV1_9BACI</name>
<keyword evidence="5" id="KW-1185">Reference proteome</keyword>
<feature type="transmembrane region" description="Helical" evidence="2">
    <location>
        <begin position="21"/>
        <end position="41"/>
    </location>
</feature>
<keyword evidence="2" id="KW-0812">Transmembrane</keyword>
<dbReference type="SUPFAM" id="SSF50044">
    <property type="entry name" value="SH3-domain"/>
    <property type="match status" value="1"/>
</dbReference>
<evidence type="ECO:0000259" key="3">
    <source>
        <dbReference type="PROSITE" id="PS51781"/>
    </source>
</evidence>
<gene>
    <name evidence="4" type="ORF">JK635_14270</name>
</gene>
<sequence>MRETNEQCTRRPPLLGNFLNKTIIFTFCFVVISTVAFHNAVQAAQKTTQVNSLPLTKYVNVASGSLNLRKSASINSVIIARLRNGTSVKVCQEANGWAKIEVNGKQGFVRSSFLIAKKKVTGTPAKTPKKPKTVTKYVNVNLGSSLNMRKSASTTASVLLKLARGVQVTVYSEAKGWAKIGAYGKTGYVSSDFLSATKPASGTNTGSGSAPSTNNGASQNNFQTDVKYVDVEYGASLRMRAQASTNAEIITQLARGTMVTVISEKDGWAKVTANGKTGYVSSQFLSKTAPFNPNTTSGNIEKVYENYNISLSEMLKFEIASHPQTDKKYDTFLQADALTLTNPESGIVNGASWNVKGGAGPDYWNVGQVKDKETFKILSTVKGKDDKDWYKVTYNKTWVNASPEDIAYYLNPNNFLGTTANSLQFLKLSVTTNLNANEVNQRVLSGKGVLQGTAATFISAGEKYGVNEMYLISHALLETNNGKSELAKGIKVNGKTVYNMYGVGAYDADAINSGAQFAYNAGWFTPEAAIIGGAQFIANGYINAGQDTLYKMRWNPGGAVATGKATHQYASDIGWAAKQVTQMYNLYSLVDSYKLVLEIPKYK</sequence>
<evidence type="ECO:0000313" key="4">
    <source>
        <dbReference type="EMBL" id="MBL4953371.1"/>
    </source>
</evidence>
<dbReference type="InterPro" id="IPR052354">
    <property type="entry name" value="Cell_Wall_Dynamics_Protein"/>
</dbReference>
<dbReference type="EMBL" id="JAESWB010000181">
    <property type="protein sequence ID" value="MBL4953371.1"/>
    <property type="molecule type" value="Genomic_DNA"/>
</dbReference>
<evidence type="ECO:0000256" key="1">
    <source>
        <dbReference type="SAM" id="MobiDB-lite"/>
    </source>
</evidence>
<dbReference type="InterPro" id="IPR002901">
    <property type="entry name" value="MGlyc_endo_b_GlcNAc-like_dom"/>
</dbReference>
<feature type="domain" description="SH3b" evidence="3">
    <location>
        <begin position="343"/>
        <end position="420"/>
    </location>
</feature>
<dbReference type="PANTHER" id="PTHR34408:SF1">
    <property type="entry name" value="GLYCOSYL HYDROLASE FAMILY 19 DOMAIN-CONTAINING PROTEIN HI_1415"/>
    <property type="match status" value="1"/>
</dbReference>
<reference evidence="4 5" key="1">
    <citation type="submission" date="2021-01" db="EMBL/GenBank/DDBJ databases">
        <title>Genome public.</title>
        <authorList>
            <person name="Liu C."/>
            <person name="Sun Q."/>
        </authorList>
    </citation>
    <scope>NUCLEOTIDE SEQUENCE [LARGE SCALE GENOMIC DNA]</scope>
    <source>
        <strain evidence="4 5">YIM B02564</strain>
    </source>
</reference>
<dbReference type="Pfam" id="PF01832">
    <property type="entry name" value="Glucosaminidase"/>
    <property type="match status" value="1"/>
</dbReference>
<dbReference type="InterPro" id="IPR036028">
    <property type="entry name" value="SH3-like_dom_sf"/>
</dbReference>
<organism evidence="4 5">
    <name type="scientific">Neobacillus paridis</name>
    <dbReference type="NCBI Taxonomy" id="2803862"/>
    <lineage>
        <taxon>Bacteria</taxon>
        <taxon>Bacillati</taxon>
        <taxon>Bacillota</taxon>
        <taxon>Bacilli</taxon>
        <taxon>Bacillales</taxon>
        <taxon>Bacillaceae</taxon>
        <taxon>Neobacillus</taxon>
    </lineage>
</organism>
<dbReference type="Pfam" id="PF08239">
    <property type="entry name" value="SH3_3"/>
    <property type="match status" value="3"/>
</dbReference>
<dbReference type="Proteomes" id="UP000623967">
    <property type="component" value="Unassembled WGS sequence"/>
</dbReference>
<dbReference type="Gene3D" id="2.30.30.40">
    <property type="entry name" value="SH3 Domains"/>
    <property type="match status" value="3"/>
</dbReference>
<dbReference type="PROSITE" id="PS51781">
    <property type="entry name" value="SH3B"/>
    <property type="match status" value="4"/>
</dbReference>
<accession>A0ABS1TPV1</accession>
<dbReference type="RefSeq" id="WP_202654621.1">
    <property type="nucleotide sequence ID" value="NZ_JAESWB010000181.1"/>
</dbReference>
<dbReference type="Gene3D" id="1.10.530.10">
    <property type="match status" value="1"/>
</dbReference>
<evidence type="ECO:0000313" key="5">
    <source>
        <dbReference type="Proteomes" id="UP000623967"/>
    </source>
</evidence>
<feature type="domain" description="SH3b" evidence="3">
    <location>
        <begin position="133"/>
        <end position="198"/>
    </location>
</feature>
<keyword evidence="2" id="KW-0472">Membrane</keyword>
<proteinExistence type="predicted"/>
<dbReference type="SMART" id="SM00287">
    <property type="entry name" value="SH3b"/>
    <property type="match status" value="4"/>
</dbReference>
<evidence type="ECO:0000256" key="2">
    <source>
        <dbReference type="SAM" id="Phobius"/>
    </source>
</evidence>
<dbReference type="PANTHER" id="PTHR34408">
    <property type="entry name" value="FAMILY PROTEIN, PUTATIVE-RELATED"/>
    <property type="match status" value="1"/>
</dbReference>
<protein>
    <submittedName>
        <fullName evidence="4">SH3 domain-containing protein</fullName>
    </submittedName>
</protein>
<keyword evidence="2" id="KW-1133">Transmembrane helix</keyword>
<feature type="domain" description="SH3b" evidence="3">
    <location>
        <begin position="54"/>
        <end position="118"/>
    </location>
</feature>